<evidence type="ECO:0000313" key="10">
    <source>
        <dbReference type="EMBL" id="KAL3777799.1"/>
    </source>
</evidence>
<keyword evidence="3" id="KW-0479">Metal-binding</keyword>
<dbReference type="PANTHER" id="PTHR31356:SF36">
    <property type="entry name" value="L-ASCORBATE PEROXIDASE 3"/>
    <property type="match status" value="1"/>
</dbReference>
<keyword evidence="1" id="KW-0575">Peroxidase</keyword>
<evidence type="ECO:0000256" key="5">
    <source>
        <dbReference type="ARBA" id="ARBA00023004"/>
    </source>
</evidence>
<dbReference type="PROSITE" id="PS50873">
    <property type="entry name" value="PEROXIDASE_4"/>
    <property type="match status" value="1"/>
</dbReference>
<feature type="signal peptide" evidence="8">
    <location>
        <begin position="1"/>
        <end position="30"/>
    </location>
</feature>
<dbReference type="InterPro" id="IPR044831">
    <property type="entry name" value="Ccp1-like"/>
</dbReference>
<evidence type="ECO:0000256" key="4">
    <source>
        <dbReference type="ARBA" id="ARBA00023002"/>
    </source>
</evidence>
<dbReference type="AlphaFoldDB" id="A0ABD3NPZ0"/>
<feature type="chain" id="PRO_5044776648" description="Plant heme peroxidase family profile domain-containing protein" evidence="8">
    <location>
        <begin position="31"/>
        <end position="513"/>
    </location>
</feature>
<keyword evidence="8" id="KW-0732">Signal</keyword>
<dbReference type="Gene3D" id="1.10.520.10">
    <property type="match status" value="1"/>
</dbReference>
<evidence type="ECO:0000256" key="3">
    <source>
        <dbReference type="ARBA" id="ARBA00022723"/>
    </source>
</evidence>
<dbReference type="EMBL" id="JABMIG020000442">
    <property type="protein sequence ID" value="KAL3777799.1"/>
    <property type="molecule type" value="Genomic_DNA"/>
</dbReference>
<dbReference type="Proteomes" id="UP001516023">
    <property type="component" value="Unassembled WGS sequence"/>
</dbReference>
<evidence type="ECO:0000313" key="11">
    <source>
        <dbReference type="Proteomes" id="UP001516023"/>
    </source>
</evidence>
<feature type="region of interest" description="Disordered" evidence="7">
    <location>
        <begin position="105"/>
        <end position="178"/>
    </location>
</feature>
<evidence type="ECO:0000256" key="2">
    <source>
        <dbReference type="ARBA" id="ARBA00022617"/>
    </source>
</evidence>
<evidence type="ECO:0000256" key="7">
    <source>
        <dbReference type="SAM" id="MobiDB-lite"/>
    </source>
</evidence>
<keyword evidence="4" id="KW-0560">Oxidoreductase</keyword>
<dbReference type="GO" id="GO:0046872">
    <property type="term" value="F:metal ion binding"/>
    <property type="evidence" value="ECO:0007669"/>
    <property type="project" value="UniProtKB-KW"/>
</dbReference>
<evidence type="ECO:0000259" key="9">
    <source>
        <dbReference type="PROSITE" id="PS50873"/>
    </source>
</evidence>
<dbReference type="PANTHER" id="PTHR31356">
    <property type="entry name" value="THYLAKOID LUMENAL 29 KDA PROTEIN, CHLOROPLASTIC-RELATED"/>
    <property type="match status" value="1"/>
</dbReference>
<reference evidence="10 11" key="1">
    <citation type="journal article" date="2020" name="G3 (Bethesda)">
        <title>Improved Reference Genome for Cyclotella cryptica CCMP332, a Model for Cell Wall Morphogenesis, Salinity Adaptation, and Lipid Production in Diatoms (Bacillariophyta).</title>
        <authorList>
            <person name="Roberts W.R."/>
            <person name="Downey K.M."/>
            <person name="Ruck E.C."/>
            <person name="Traller J.C."/>
            <person name="Alverson A.J."/>
        </authorList>
    </citation>
    <scope>NUCLEOTIDE SEQUENCE [LARGE SCALE GENOMIC DNA]</scope>
    <source>
        <strain evidence="10 11">CCMP332</strain>
    </source>
</reference>
<comment type="similarity">
    <text evidence="6">Belongs to the peroxidase family.</text>
</comment>
<dbReference type="Gene3D" id="1.10.420.10">
    <property type="entry name" value="Peroxidase, domain 2"/>
    <property type="match status" value="1"/>
</dbReference>
<gene>
    <name evidence="10" type="ORF">HJC23_003572</name>
</gene>
<dbReference type="PROSITE" id="PS00435">
    <property type="entry name" value="PEROXIDASE_1"/>
    <property type="match status" value="1"/>
</dbReference>
<feature type="domain" description="Plant heme peroxidase family profile" evidence="9">
    <location>
        <begin position="268"/>
        <end position="513"/>
    </location>
</feature>
<evidence type="ECO:0000256" key="1">
    <source>
        <dbReference type="ARBA" id="ARBA00022559"/>
    </source>
</evidence>
<sequence>MKRRTHVSLTFNSIGHLFALCHVILYVACADTGDEPSRGLPCPFASRQRVADGWTDTAQDSISGYGEIRKGYNDIHDDLIFFGSFEEHETSLEMENQVGNIIMKGQSTSSTYPMETGENAEVDNRRMLQGRRNKHKQGRKRDKNSTGKRNKRGKNNTSKRGKRGKSKKTGRNPSLRTRCFSNSTYDSIDDDIAKLRKFIRDDVTRSHFLGGIVRLAAHDFMDYDKRDRSNPMGPDGCFDESQPMNKGLPESVWCKSCLLRRLYEERYNFLSRADFWIASANAVIRQTSEKNALNLRDTFRWGRKDRSSCRGSADRLPDSKSCKDVESTFLTRMGLEWKDAVALLGAHSLGRGSAEFSGHEGTWVDNAHDAQLFDKQYYEELVFNAWRPRNVGEENQDWTTGNNMKNQRMMLNTDICLVFNIDNNILCCTKTDDVFQNGQSKCMDINLAREQCPLYSKQDRRWAATEAVVEYIGGSRGSKNNEPFYNAFAVAWEKATTNGWDDLLALSEDCEST</sequence>
<dbReference type="FunFam" id="1.10.520.10:FF:000024">
    <property type="entry name" value="Predicted protein"/>
    <property type="match status" value="1"/>
</dbReference>
<protein>
    <recommendedName>
        <fullName evidence="9">Plant heme peroxidase family profile domain-containing protein</fullName>
    </recommendedName>
</protein>
<accession>A0ABD3NPZ0</accession>
<evidence type="ECO:0000256" key="8">
    <source>
        <dbReference type="SAM" id="SignalP"/>
    </source>
</evidence>
<name>A0ABD3NPZ0_9STRA</name>
<dbReference type="SUPFAM" id="SSF48113">
    <property type="entry name" value="Heme-dependent peroxidases"/>
    <property type="match status" value="1"/>
</dbReference>
<proteinExistence type="inferred from homology"/>
<keyword evidence="5" id="KW-0408">Iron</keyword>
<dbReference type="PRINTS" id="PR00458">
    <property type="entry name" value="PEROXIDASE"/>
</dbReference>
<organism evidence="10 11">
    <name type="scientific">Cyclotella cryptica</name>
    <dbReference type="NCBI Taxonomy" id="29204"/>
    <lineage>
        <taxon>Eukaryota</taxon>
        <taxon>Sar</taxon>
        <taxon>Stramenopiles</taxon>
        <taxon>Ochrophyta</taxon>
        <taxon>Bacillariophyta</taxon>
        <taxon>Coscinodiscophyceae</taxon>
        <taxon>Thalassiosirophycidae</taxon>
        <taxon>Stephanodiscales</taxon>
        <taxon>Stephanodiscaceae</taxon>
        <taxon>Cyclotella</taxon>
    </lineage>
</organism>
<dbReference type="InterPro" id="IPR002016">
    <property type="entry name" value="Haem_peroxidase"/>
</dbReference>
<dbReference type="GO" id="GO:0004601">
    <property type="term" value="F:peroxidase activity"/>
    <property type="evidence" value="ECO:0007669"/>
    <property type="project" value="UniProtKB-KW"/>
</dbReference>
<keyword evidence="11" id="KW-1185">Reference proteome</keyword>
<keyword evidence="2" id="KW-0349">Heme</keyword>
<dbReference type="InterPro" id="IPR019793">
    <property type="entry name" value="Peroxidases_heam-ligand_BS"/>
</dbReference>
<feature type="compositionally biased region" description="Basic residues" evidence="7">
    <location>
        <begin position="128"/>
        <end position="170"/>
    </location>
</feature>
<dbReference type="Pfam" id="PF00141">
    <property type="entry name" value="peroxidase"/>
    <property type="match status" value="1"/>
</dbReference>
<comment type="caution">
    <text evidence="10">The sequence shown here is derived from an EMBL/GenBank/DDBJ whole genome shotgun (WGS) entry which is preliminary data.</text>
</comment>
<evidence type="ECO:0000256" key="6">
    <source>
        <dbReference type="RuleBase" id="RU004241"/>
    </source>
</evidence>
<dbReference type="InterPro" id="IPR010255">
    <property type="entry name" value="Haem_peroxidase_sf"/>
</dbReference>